<sequence>MQVVFQTAVCCDPHLVTLRRTLPLLPLVPIVPRAALPNGRYRHRRLEERQVLRRDLIGGNAQWRAPSLGQSQFVPRGSAAPASEGADSESTQVLTTATGTVLPGTSATSGTAGSGEGPVASSKDLRSPVQVPSPGLQRAINYFQGQLGLPANDG</sequence>
<dbReference type="Proteomes" id="UP000018948">
    <property type="component" value="Unassembled WGS sequence"/>
</dbReference>
<feature type="compositionally biased region" description="Polar residues" evidence="1">
    <location>
        <begin position="88"/>
        <end position="99"/>
    </location>
</feature>
<organism evidence="2 3">
    <name type="scientific">Phytophthora nicotianae P10297</name>
    <dbReference type="NCBI Taxonomy" id="1317064"/>
    <lineage>
        <taxon>Eukaryota</taxon>
        <taxon>Sar</taxon>
        <taxon>Stramenopiles</taxon>
        <taxon>Oomycota</taxon>
        <taxon>Peronosporomycetes</taxon>
        <taxon>Peronosporales</taxon>
        <taxon>Peronosporaceae</taxon>
        <taxon>Phytophthora</taxon>
    </lineage>
</organism>
<evidence type="ECO:0000256" key="1">
    <source>
        <dbReference type="SAM" id="MobiDB-lite"/>
    </source>
</evidence>
<reference evidence="2 3" key="1">
    <citation type="submission" date="2013-11" db="EMBL/GenBank/DDBJ databases">
        <title>The Genome Sequence of Phytophthora parasitica P10297.</title>
        <authorList>
            <consortium name="The Broad Institute Genomics Platform"/>
            <person name="Russ C."/>
            <person name="Tyler B."/>
            <person name="Panabieres F."/>
            <person name="Shan W."/>
            <person name="Tripathy S."/>
            <person name="Grunwald N."/>
            <person name="Machado M."/>
            <person name="Johnson C.S."/>
            <person name="Walker B."/>
            <person name="Young S.K."/>
            <person name="Zeng Q."/>
            <person name="Gargeya S."/>
            <person name="Fitzgerald M."/>
            <person name="Haas B."/>
            <person name="Abouelleil A."/>
            <person name="Allen A.W."/>
            <person name="Alvarado L."/>
            <person name="Arachchi H.M."/>
            <person name="Berlin A.M."/>
            <person name="Chapman S.B."/>
            <person name="Gainer-Dewar J."/>
            <person name="Goldberg J."/>
            <person name="Griggs A."/>
            <person name="Gujja S."/>
            <person name="Hansen M."/>
            <person name="Howarth C."/>
            <person name="Imamovic A."/>
            <person name="Ireland A."/>
            <person name="Larimer J."/>
            <person name="McCowan C."/>
            <person name="Murphy C."/>
            <person name="Pearson M."/>
            <person name="Poon T.W."/>
            <person name="Priest M."/>
            <person name="Roberts A."/>
            <person name="Saif S."/>
            <person name="Shea T."/>
            <person name="Sisk P."/>
            <person name="Sykes S."/>
            <person name="Wortman J."/>
            <person name="Nusbaum C."/>
            <person name="Birren B."/>
        </authorList>
    </citation>
    <scope>NUCLEOTIDE SEQUENCE [LARGE SCALE GENOMIC DNA]</scope>
    <source>
        <strain evidence="2 3">P10297</strain>
    </source>
</reference>
<proteinExistence type="predicted"/>
<accession>W2ZB45</accession>
<comment type="caution">
    <text evidence="2">The sequence shown here is derived from an EMBL/GenBank/DDBJ whole genome shotgun (WGS) entry which is preliminary data.</text>
</comment>
<evidence type="ECO:0000313" key="2">
    <source>
        <dbReference type="EMBL" id="ETP44285.1"/>
    </source>
</evidence>
<evidence type="ECO:0000313" key="3">
    <source>
        <dbReference type="Proteomes" id="UP000018948"/>
    </source>
</evidence>
<name>W2ZB45_PHYNI</name>
<feature type="region of interest" description="Disordered" evidence="1">
    <location>
        <begin position="67"/>
        <end position="133"/>
    </location>
</feature>
<gene>
    <name evidence="2" type="ORF">F442_09108</name>
</gene>
<protein>
    <submittedName>
        <fullName evidence="2">Uncharacterized protein</fullName>
    </submittedName>
</protein>
<dbReference type="AlphaFoldDB" id="W2ZB45"/>
<dbReference type="EMBL" id="ANIY01001918">
    <property type="protein sequence ID" value="ETP44285.1"/>
    <property type="molecule type" value="Genomic_DNA"/>
</dbReference>